<sequence length="100" mass="11173">MHIREPGVIGLLFFGEQRRDTGKQGRFVILDFFQFDHRFLCSGKKIGGILLAVCQRVMGCTGAECQHFRTQTGGIISGSQADQIGFARISKLRADFHRGE</sequence>
<dbReference type="EMBL" id="BFQM01000005">
    <property type="protein sequence ID" value="GDA49967.1"/>
    <property type="molecule type" value="Genomic_DNA"/>
</dbReference>
<proteinExistence type="predicted"/>
<comment type="caution">
    <text evidence="1">The sequence shown here is derived from an EMBL/GenBank/DDBJ whole genome shotgun (WGS) entry which is preliminary data.</text>
</comment>
<name>A0A4C6ZQC5_ECOLX</name>
<organism evidence="1">
    <name type="scientific">Escherichia coli</name>
    <dbReference type="NCBI Taxonomy" id="562"/>
    <lineage>
        <taxon>Bacteria</taxon>
        <taxon>Pseudomonadati</taxon>
        <taxon>Pseudomonadota</taxon>
        <taxon>Gammaproteobacteria</taxon>
        <taxon>Enterobacterales</taxon>
        <taxon>Enterobacteriaceae</taxon>
        <taxon>Escherichia</taxon>
    </lineage>
</organism>
<dbReference type="AlphaFoldDB" id="A0A4C6ZQC5"/>
<accession>A0A4C6ZQC5</accession>
<evidence type="ECO:0000313" key="1">
    <source>
        <dbReference type="EMBL" id="GDA49967.1"/>
    </source>
</evidence>
<gene>
    <name evidence="1" type="ORF">HmCmsJML131_00801</name>
</gene>
<protein>
    <submittedName>
        <fullName evidence="1">Uncharacterized protein</fullName>
    </submittedName>
</protein>
<reference evidence="1" key="1">
    <citation type="submission" date="2018-04" db="EMBL/GenBank/DDBJ databases">
        <title>Large scale genomics of bovine and human commensal E. coli to reveal the emerging process of EHEC.</title>
        <authorList>
            <person name="Arimizu Y."/>
            <person name="Ogura Y."/>
        </authorList>
    </citation>
    <scope>NUCLEOTIDE SEQUENCE</scope>
    <source>
        <strain evidence="1">JML131</strain>
    </source>
</reference>